<reference evidence="2 3" key="1">
    <citation type="submission" date="2015-06" db="EMBL/GenBank/DDBJ databases">
        <title>Survival trade-offs in plant roots during colonization by closely related pathogenic and mutualistic fungi.</title>
        <authorList>
            <person name="Hacquard S."/>
            <person name="Kracher B."/>
            <person name="Hiruma K."/>
            <person name="Weinman A."/>
            <person name="Muench P."/>
            <person name="Garrido Oter R."/>
            <person name="Ver Loren van Themaat E."/>
            <person name="Dallerey J.-F."/>
            <person name="Damm U."/>
            <person name="Henrissat B."/>
            <person name="Lespinet O."/>
            <person name="Thon M."/>
            <person name="Kemen E."/>
            <person name="McHardy A.C."/>
            <person name="Schulze-Lefert P."/>
            <person name="O'Connell R.J."/>
        </authorList>
    </citation>
    <scope>NUCLEOTIDE SEQUENCE [LARGE SCALE GENOMIC DNA]</scope>
    <source>
        <strain evidence="2 3">MAFF 238704</strain>
    </source>
</reference>
<comment type="caution">
    <text evidence="2">The sequence shown here is derived from an EMBL/GenBank/DDBJ whole genome shotgun (WGS) entry which is preliminary data.</text>
</comment>
<evidence type="ECO:0000313" key="3">
    <source>
        <dbReference type="Proteomes" id="UP000076584"/>
    </source>
</evidence>
<dbReference type="OrthoDB" id="4844464at2759"/>
<name>A0A161VXL7_COLIC</name>
<dbReference type="AlphaFoldDB" id="A0A161VXL7"/>
<keyword evidence="3" id="KW-1185">Reference proteome</keyword>
<gene>
    <name evidence="2" type="ORF">CI238_01372</name>
</gene>
<organism evidence="2 3">
    <name type="scientific">Colletotrichum incanum</name>
    <name type="common">Soybean anthracnose fungus</name>
    <dbReference type="NCBI Taxonomy" id="1573173"/>
    <lineage>
        <taxon>Eukaryota</taxon>
        <taxon>Fungi</taxon>
        <taxon>Dikarya</taxon>
        <taxon>Ascomycota</taxon>
        <taxon>Pezizomycotina</taxon>
        <taxon>Sordariomycetes</taxon>
        <taxon>Hypocreomycetidae</taxon>
        <taxon>Glomerellales</taxon>
        <taxon>Glomerellaceae</taxon>
        <taxon>Colletotrichum</taxon>
        <taxon>Colletotrichum spaethianum species complex</taxon>
    </lineage>
</organism>
<sequence length="536" mass="62881">MDPNVFPTFGERTTWLADAMESLKKIIQADLEPEIIEQATILHARVRACTSPYETDIYEEMAVQREVMDMQDEVHKVTNYRTFIHHLEEADTQNLLACYLPDRSWVQDWTQKPYFADGCELCQNWSTISGQATDCKFLTTPLDAVFDSYVDERWGFCMWIRRLMVGIAEFPQPQTLINDYIIRVAEYSRMHSPIDKIWTYDRILNTMLETYDRVKGFSTTCRQFLRMGWQNTLRKIEVDTDTAAARVRAFLTPAQTSELKEAIHYDARMYYVASYDLTEDWRCVNQQPRRWVIDHLQTNPPTSGPQGFFWGKILTIDHLWPQFEIDAHTNVWVWCQFFETGRNRWDKRFVGRLDGRDPELHALVSFSIRERQALQEATQWRTQLDWEREHGNEVYEMGPYRSNDRSDDSFDYDFGYDLDAGLHEANDDSELSDDESLYERDYEADTVVENEANEGRDDNDVEDEYDDCLGGFKPKLVLAEMHSHVLERERMIPRESEDGCSHMDSEEEHWDTSDCSDSSTDEEYESAAESVTGPLV</sequence>
<dbReference type="EMBL" id="LFIW01000219">
    <property type="protein sequence ID" value="KZL87560.1"/>
    <property type="molecule type" value="Genomic_DNA"/>
</dbReference>
<dbReference type="STRING" id="1573173.A0A161VXL7"/>
<feature type="region of interest" description="Disordered" evidence="1">
    <location>
        <begin position="488"/>
        <end position="536"/>
    </location>
</feature>
<evidence type="ECO:0000313" key="2">
    <source>
        <dbReference type="EMBL" id="KZL87560.1"/>
    </source>
</evidence>
<dbReference type="Proteomes" id="UP000076584">
    <property type="component" value="Unassembled WGS sequence"/>
</dbReference>
<accession>A0A161VXL7</accession>
<proteinExistence type="predicted"/>
<feature type="compositionally biased region" description="Basic and acidic residues" evidence="1">
    <location>
        <begin position="488"/>
        <end position="504"/>
    </location>
</feature>
<feature type="region of interest" description="Disordered" evidence="1">
    <location>
        <begin position="442"/>
        <end position="466"/>
    </location>
</feature>
<protein>
    <submittedName>
        <fullName evidence="2">Uncharacterized protein</fullName>
    </submittedName>
</protein>
<evidence type="ECO:0000256" key="1">
    <source>
        <dbReference type="SAM" id="MobiDB-lite"/>
    </source>
</evidence>